<protein>
    <submittedName>
        <fullName evidence="2">Uncharacterized protein</fullName>
    </submittedName>
</protein>
<reference evidence="2" key="1">
    <citation type="submission" date="2024-02" db="UniProtKB">
        <authorList>
            <consortium name="WormBaseParasite"/>
        </authorList>
    </citation>
    <scope>IDENTIFICATION</scope>
</reference>
<evidence type="ECO:0000313" key="1">
    <source>
        <dbReference type="Proteomes" id="UP000887575"/>
    </source>
</evidence>
<evidence type="ECO:0000313" key="2">
    <source>
        <dbReference type="WBParaSite" id="MBELARI_LOCUS13308"/>
    </source>
</evidence>
<dbReference type="Proteomes" id="UP000887575">
    <property type="component" value="Unassembled WGS sequence"/>
</dbReference>
<name>A0AAF3EH37_9BILA</name>
<dbReference type="AlphaFoldDB" id="A0AAF3EH37"/>
<keyword evidence="1" id="KW-1185">Reference proteome</keyword>
<accession>A0AAF3EH37</accession>
<proteinExistence type="predicted"/>
<sequence>MFAIWVRRCLVAALFGCGPVWVWRCILSHKEVGNCQGSALLVEQLLPQDNCYYSLKIYPKLLIQMPEEEAFAVLVPIVGEMENYRLRELVNR</sequence>
<dbReference type="WBParaSite" id="MBELARI_LOCUS13308">
    <property type="protein sequence ID" value="MBELARI_LOCUS13308"/>
    <property type="gene ID" value="MBELARI_LOCUS13308"/>
</dbReference>
<organism evidence="1 2">
    <name type="scientific">Mesorhabditis belari</name>
    <dbReference type="NCBI Taxonomy" id="2138241"/>
    <lineage>
        <taxon>Eukaryota</taxon>
        <taxon>Metazoa</taxon>
        <taxon>Ecdysozoa</taxon>
        <taxon>Nematoda</taxon>
        <taxon>Chromadorea</taxon>
        <taxon>Rhabditida</taxon>
        <taxon>Rhabditina</taxon>
        <taxon>Rhabditomorpha</taxon>
        <taxon>Rhabditoidea</taxon>
        <taxon>Rhabditidae</taxon>
        <taxon>Mesorhabditinae</taxon>
        <taxon>Mesorhabditis</taxon>
    </lineage>
</organism>